<proteinExistence type="predicted"/>
<name>A0A550C1Y9_9AGAR</name>
<evidence type="ECO:0000256" key="1">
    <source>
        <dbReference type="SAM" id="MobiDB-lite"/>
    </source>
</evidence>
<comment type="caution">
    <text evidence="2">The sequence shown here is derived from an EMBL/GenBank/DDBJ whole genome shotgun (WGS) entry which is preliminary data.</text>
</comment>
<feature type="compositionally biased region" description="Polar residues" evidence="1">
    <location>
        <begin position="1"/>
        <end position="23"/>
    </location>
</feature>
<dbReference type="Proteomes" id="UP000320762">
    <property type="component" value="Unassembled WGS sequence"/>
</dbReference>
<dbReference type="AlphaFoldDB" id="A0A550C1Y9"/>
<evidence type="ECO:0000313" key="2">
    <source>
        <dbReference type="EMBL" id="TRM58768.1"/>
    </source>
</evidence>
<reference evidence="2 3" key="1">
    <citation type="journal article" date="2019" name="New Phytol.">
        <title>Comparative genomics reveals unique wood-decay strategies and fruiting body development in the Schizophyllaceae.</title>
        <authorList>
            <person name="Almasi E."/>
            <person name="Sahu N."/>
            <person name="Krizsan K."/>
            <person name="Balint B."/>
            <person name="Kovacs G.M."/>
            <person name="Kiss B."/>
            <person name="Cseklye J."/>
            <person name="Drula E."/>
            <person name="Henrissat B."/>
            <person name="Nagy I."/>
            <person name="Chovatia M."/>
            <person name="Adam C."/>
            <person name="LaButti K."/>
            <person name="Lipzen A."/>
            <person name="Riley R."/>
            <person name="Grigoriev I.V."/>
            <person name="Nagy L.G."/>
        </authorList>
    </citation>
    <scope>NUCLEOTIDE SEQUENCE [LARGE SCALE GENOMIC DNA]</scope>
    <source>
        <strain evidence="2 3">NL-1724</strain>
    </source>
</reference>
<keyword evidence="3" id="KW-1185">Reference proteome</keyword>
<accession>A0A550C1Y9</accession>
<sequence length="54" mass="5746">MIRPTTTARGRQASLHSSGTITEKATRSGPRKREREKARAGPGRAKGVAVASRS</sequence>
<feature type="region of interest" description="Disordered" evidence="1">
    <location>
        <begin position="1"/>
        <end position="54"/>
    </location>
</feature>
<organism evidence="2 3">
    <name type="scientific">Schizophyllum amplum</name>
    <dbReference type="NCBI Taxonomy" id="97359"/>
    <lineage>
        <taxon>Eukaryota</taxon>
        <taxon>Fungi</taxon>
        <taxon>Dikarya</taxon>
        <taxon>Basidiomycota</taxon>
        <taxon>Agaricomycotina</taxon>
        <taxon>Agaricomycetes</taxon>
        <taxon>Agaricomycetidae</taxon>
        <taxon>Agaricales</taxon>
        <taxon>Schizophyllaceae</taxon>
        <taxon>Schizophyllum</taxon>
    </lineage>
</organism>
<evidence type="ECO:0000313" key="3">
    <source>
        <dbReference type="Proteomes" id="UP000320762"/>
    </source>
</evidence>
<gene>
    <name evidence="2" type="ORF">BD626DRAFT_510462</name>
</gene>
<dbReference type="EMBL" id="VDMD01000033">
    <property type="protein sequence ID" value="TRM58768.1"/>
    <property type="molecule type" value="Genomic_DNA"/>
</dbReference>
<protein>
    <submittedName>
        <fullName evidence="2">Uncharacterized protein</fullName>
    </submittedName>
</protein>